<evidence type="ECO:0000256" key="1">
    <source>
        <dbReference type="ARBA" id="ARBA00001968"/>
    </source>
</evidence>
<accession>A0A1X7TG32</accession>
<evidence type="ECO:0000256" key="2">
    <source>
        <dbReference type="ARBA" id="ARBA00022723"/>
    </source>
</evidence>
<name>A0A1X7TG32_AMPQE</name>
<evidence type="ECO:0000313" key="4">
    <source>
        <dbReference type="EnsemblMetazoa" id="Aqu2.1.13624_001"/>
    </source>
</evidence>
<feature type="domain" description="DDE Tnp4" evidence="3">
    <location>
        <begin position="1"/>
        <end position="69"/>
    </location>
</feature>
<evidence type="ECO:0000259" key="3">
    <source>
        <dbReference type="Pfam" id="PF13359"/>
    </source>
</evidence>
<protein>
    <recommendedName>
        <fullName evidence="3">DDE Tnp4 domain-containing protein</fullName>
    </recommendedName>
</protein>
<comment type="cofactor">
    <cofactor evidence="1">
        <name>a divalent metal cation</name>
        <dbReference type="ChEBI" id="CHEBI:60240"/>
    </cofactor>
</comment>
<dbReference type="STRING" id="400682.A0A1X7TG32"/>
<reference evidence="4" key="1">
    <citation type="submission" date="2017-05" db="UniProtKB">
        <authorList>
            <consortium name="EnsemblMetazoa"/>
        </authorList>
    </citation>
    <scope>IDENTIFICATION</scope>
</reference>
<dbReference type="PANTHER" id="PTHR23080">
    <property type="entry name" value="THAP DOMAIN PROTEIN"/>
    <property type="match status" value="1"/>
</dbReference>
<organism evidence="4">
    <name type="scientific">Amphimedon queenslandica</name>
    <name type="common">Sponge</name>
    <dbReference type="NCBI Taxonomy" id="400682"/>
    <lineage>
        <taxon>Eukaryota</taxon>
        <taxon>Metazoa</taxon>
        <taxon>Porifera</taxon>
        <taxon>Demospongiae</taxon>
        <taxon>Heteroscleromorpha</taxon>
        <taxon>Haplosclerida</taxon>
        <taxon>Niphatidae</taxon>
        <taxon>Amphimedon</taxon>
    </lineage>
</organism>
<proteinExistence type="predicted"/>
<dbReference type="EnsemblMetazoa" id="Aqu2.1.13624_001">
    <property type="protein sequence ID" value="Aqu2.1.13624_001"/>
    <property type="gene ID" value="Aqu2.1.13624"/>
</dbReference>
<dbReference type="InterPro" id="IPR027806">
    <property type="entry name" value="HARBI1_dom"/>
</dbReference>
<dbReference type="Pfam" id="PF13359">
    <property type="entry name" value="DDE_Tnp_4"/>
    <property type="match status" value="1"/>
</dbReference>
<dbReference type="OMA" id="FTEGRPQ"/>
<keyword evidence="2" id="KW-0479">Metal-binding</keyword>
<sequence length="72" mass="8420">MADHGFNIQDQLMPLCVMLNIPAFSKAKVQLSNEELIETRRIATSRIHVERAMERMKNYHILDRNIPNSLKK</sequence>
<dbReference type="AlphaFoldDB" id="A0A1X7TG32"/>
<dbReference type="InParanoid" id="A0A1X7TG32"/>
<dbReference type="GO" id="GO:0046872">
    <property type="term" value="F:metal ion binding"/>
    <property type="evidence" value="ECO:0007669"/>
    <property type="project" value="UniProtKB-KW"/>
</dbReference>